<dbReference type="PRINTS" id="PR00681">
    <property type="entry name" value="RIBOSOMALS1"/>
</dbReference>
<gene>
    <name evidence="11" type="ORF">DBT_0893</name>
</gene>
<dbReference type="Pfam" id="PF00575">
    <property type="entry name" value="S1"/>
    <property type="match status" value="5"/>
</dbReference>
<keyword evidence="12" id="KW-1185">Reference proteome</keyword>
<evidence type="ECO:0000256" key="3">
    <source>
        <dbReference type="ARBA" id="ARBA00022884"/>
    </source>
</evidence>
<name>A0A1B9F6J3_9BACT</name>
<evidence type="ECO:0000313" key="11">
    <source>
        <dbReference type="EMBL" id="OCC15542.1"/>
    </source>
</evidence>
<feature type="compositionally biased region" description="Basic and acidic residues" evidence="9">
    <location>
        <begin position="1"/>
        <end position="14"/>
    </location>
</feature>
<dbReference type="RefSeq" id="WP_067616767.1">
    <property type="nucleotide sequence ID" value="NZ_MAGO01000004.1"/>
</dbReference>
<keyword evidence="4 11" id="KW-0689">Ribosomal protein</keyword>
<evidence type="ECO:0000256" key="7">
    <source>
        <dbReference type="ARBA" id="ARBA00035293"/>
    </source>
</evidence>
<evidence type="ECO:0000259" key="10">
    <source>
        <dbReference type="PROSITE" id="PS50126"/>
    </source>
</evidence>
<dbReference type="FunFam" id="2.40.50.140:FF:000018">
    <property type="entry name" value="30S ribosomal protein S1"/>
    <property type="match status" value="1"/>
</dbReference>
<dbReference type="GO" id="GO:1990904">
    <property type="term" value="C:ribonucleoprotein complex"/>
    <property type="evidence" value="ECO:0007669"/>
    <property type="project" value="UniProtKB-KW"/>
</dbReference>
<accession>A0A1B9F6J3</accession>
<dbReference type="InterPro" id="IPR012340">
    <property type="entry name" value="NA-bd_OB-fold"/>
</dbReference>
<dbReference type="CDD" id="cd04465">
    <property type="entry name" value="S1_RPS1_repeat_ec2_hs2"/>
    <property type="match status" value="1"/>
</dbReference>
<evidence type="ECO:0000256" key="5">
    <source>
        <dbReference type="ARBA" id="ARBA00023274"/>
    </source>
</evidence>
<keyword evidence="2" id="KW-0677">Repeat</keyword>
<dbReference type="Proteomes" id="UP000093080">
    <property type="component" value="Unassembled WGS sequence"/>
</dbReference>
<feature type="domain" description="S1 motif" evidence="10">
    <location>
        <begin position="132"/>
        <end position="202"/>
    </location>
</feature>
<comment type="caution">
    <text evidence="11">The sequence shown here is derived from an EMBL/GenBank/DDBJ whole genome shotgun (WGS) entry which is preliminary data.</text>
</comment>
<dbReference type="AlphaFoldDB" id="A0A1B9F6J3"/>
<organism evidence="11 12">
    <name type="scientific">Dissulfuribacter thermophilus</name>
    <dbReference type="NCBI Taxonomy" id="1156395"/>
    <lineage>
        <taxon>Bacteria</taxon>
        <taxon>Pseudomonadati</taxon>
        <taxon>Thermodesulfobacteriota</taxon>
        <taxon>Dissulfuribacteria</taxon>
        <taxon>Dissulfuribacterales</taxon>
        <taxon>Dissulfuribacteraceae</taxon>
        <taxon>Dissulfuribacter</taxon>
    </lineage>
</organism>
<sequence length="592" mass="66264">MEKLATDTQEKLTEQEENAQSAQNDEELVDMSQFEEYFEQSIPSYHPGQIIQGKVVRVGNETVLIDIGYKSEGQVPAREFIDEEDKVCVQPGDTIEVLLERWDPEEGQLRLSFVKALRRTLWNDVMEAYENGTPVKGKIVNRVKGGMSFQIGKRPASLLAFLPLSQLDLGPVKDPNDYLNQECECLIIKCNRKRQNIVVSRRILLEKEREAKRKETLATLEEGQVREGVVKNITDYGAFVDLGGIDGLLHVTDMSWGRVDHPSKLLKVGDTITVKVLSFDKEAGKVSLGIKQLTEDPWSRVDEKYPEGSKVTGSVVSLTDYGAFVELEEGVEGLIHVSEMSWTRKIRHPKQMLAVGDMVEAVVLKVDKDAKRISLGLKQVEPNPWDVVEERYPVGTVIEGTVKNVTDFGVFVGIAEGIDGLVHVSDLSWNKRIKHPKELYKKGQTIQAVVLNIDREKERFSLGVKQLTPDPWESVPEKFPVGSEVTGTITNVTDFGIFVELEEGIEGLIHVSEIGDKKVKSPVGLYEVGDEIKAKVINIAPVERRIGLSIKRLKEDEEKVLYEEYATKSKGAATTLGSLLQEELLQKGLKTE</sequence>
<comment type="function">
    <text evidence="6">Binds mRNA; thus facilitating recognition of the initiation point. It is needed to translate mRNA with a short Shine-Dalgarno (SD) purine-rich sequence.</text>
</comment>
<dbReference type="FunFam" id="2.40.50.140:FF:000103">
    <property type="entry name" value="protein RRP5 homolog"/>
    <property type="match status" value="1"/>
</dbReference>
<evidence type="ECO:0000313" key="12">
    <source>
        <dbReference type="Proteomes" id="UP000093080"/>
    </source>
</evidence>
<dbReference type="GO" id="GO:0006412">
    <property type="term" value="P:translation"/>
    <property type="evidence" value="ECO:0007669"/>
    <property type="project" value="TreeGrafter"/>
</dbReference>
<evidence type="ECO:0000256" key="1">
    <source>
        <dbReference type="ARBA" id="ARBA00006767"/>
    </source>
</evidence>
<dbReference type="PATRIC" id="fig|1156395.6.peg.909"/>
<dbReference type="CDD" id="cd05688">
    <property type="entry name" value="S1_RPS1_repeat_ec3"/>
    <property type="match status" value="1"/>
</dbReference>
<evidence type="ECO:0000256" key="8">
    <source>
        <dbReference type="ARBA" id="ARBA00035517"/>
    </source>
</evidence>
<evidence type="ECO:0000256" key="2">
    <source>
        <dbReference type="ARBA" id="ARBA00022737"/>
    </source>
</evidence>
<dbReference type="GO" id="GO:0003735">
    <property type="term" value="F:structural constituent of ribosome"/>
    <property type="evidence" value="ECO:0007669"/>
    <property type="project" value="TreeGrafter"/>
</dbReference>
<dbReference type="NCBIfam" id="NF004952">
    <property type="entry name" value="PRK06299.1-2"/>
    <property type="match status" value="1"/>
</dbReference>
<keyword evidence="5" id="KW-0687">Ribonucleoprotein</keyword>
<dbReference type="PANTHER" id="PTHR10724">
    <property type="entry name" value="30S RIBOSOMAL PROTEIN S1"/>
    <property type="match status" value="1"/>
</dbReference>
<feature type="domain" description="S1 motif" evidence="10">
    <location>
        <begin position="482"/>
        <end position="551"/>
    </location>
</feature>
<feature type="region of interest" description="Disordered" evidence="9">
    <location>
        <begin position="1"/>
        <end position="26"/>
    </location>
</feature>
<evidence type="ECO:0000256" key="6">
    <source>
        <dbReference type="ARBA" id="ARBA00025604"/>
    </source>
</evidence>
<reference evidence="11 12" key="1">
    <citation type="submission" date="2016-06" db="EMBL/GenBank/DDBJ databases">
        <title>Respiratory ammonification of nitrate coupled to the oxidation of elemental sulfur in deep-sea autotrophic thermophilic bacteria.</title>
        <authorList>
            <person name="Slobodkina G.B."/>
            <person name="Mardanov A.V."/>
            <person name="Ravin N.V."/>
            <person name="Frolova A.A."/>
            <person name="Viryasiv M.B."/>
            <person name="Chernyh N.A."/>
            <person name="Bonch-Osmolovskaya E.A."/>
            <person name="Slobodkin A.I."/>
        </authorList>
    </citation>
    <scope>NUCLEOTIDE SEQUENCE [LARGE SCALE GENOMIC DNA]</scope>
    <source>
        <strain evidence="11 12">S69</strain>
    </source>
</reference>
<feature type="domain" description="S1 motif" evidence="10">
    <location>
        <begin position="223"/>
        <end position="291"/>
    </location>
</feature>
<dbReference type="SMART" id="SM00316">
    <property type="entry name" value="S1"/>
    <property type="match status" value="6"/>
</dbReference>
<dbReference type="Gene3D" id="2.40.50.140">
    <property type="entry name" value="Nucleic acid-binding proteins"/>
    <property type="match status" value="6"/>
</dbReference>
<feature type="domain" description="S1 motif" evidence="10">
    <location>
        <begin position="48"/>
        <end position="114"/>
    </location>
</feature>
<dbReference type="GO" id="GO:0003729">
    <property type="term" value="F:mRNA binding"/>
    <property type="evidence" value="ECO:0007669"/>
    <property type="project" value="TreeGrafter"/>
</dbReference>
<dbReference type="SUPFAM" id="SSF50249">
    <property type="entry name" value="Nucleic acid-binding proteins"/>
    <property type="match status" value="6"/>
</dbReference>
<keyword evidence="3" id="KW-0694">RNA-binding</keyword>
<comment type="similarity">
    <text evidence="1">Belongs to the bacterial ribosomal protein bS1 family.</text>
</comment>
<dbReference type="STRING" id="1156395.DBT_0893"/>
<dbReference type="FunFam" id="2.40.50.140:FF:000011">
    <property type="entry name" value="30S ribosomal protein S1"/>
    <property type="match status" value="2"/>
</dbReference>
<dbReference type="OrthoDB" id="9804077at2"/>
<dbReference type="InterPro" id="IPR035104">
    <property type="entry name" value="Ribosomal_protein_S1-like"/>
</dbReference>
<dbReference type="GO" id="GO:0005840">
    <property type="term" value="C:ribosome"/>
    <property type="evidence" value="ECO:0007669"/>
    <property type="project" value="UniProtKB-KW"/>
</dbReference>
<dbReference type="InterPro" id="IPR003029">
    <property type="entry name" value="S1_domain"/>
</dbReference>
<evidence type="ECO:0000256" key="4">
    <source>
        <dbReference type="ARBA" id="ARBA00022980"/>
    </source>
</evidence>
<feature type="domain" description="S1 motif" evidence="10">
    <location>
        <begin position="395"/>
        <end position="465"/>
    </location>
</feature>
<dbReference type="PROSITE" id="PS50126">
    <property type="entry name" value="S1"/>
    <property type="match status" value="6"/>
</dbReference>
<dbReference type="PANTHER" id="PTHR10724:SF7">
    <property type="entry name" value="SMALL RIBOSOMAL SUBUNIT PROTEIN BS1C"/>
    <property type="match status" value="1"/>
</dbReference>
<feature type="domain" description="S1 motif" evidence="10">
    <location>
        <begin position="308"/>
        <end position="378"/>
    </location>
</feature>
<evidence type="ECO:0000256" key="9">
    <source>
        <dbReference type="SAM" id="MobiDB-lite"/>
    </source>
</evidence>
<proteinExistence type="inferred from homology"/>
<protein>
    <recommendedName>
        <fullName evidence="7">Small ribosomal subunit protein bS1</fullName>
    </recommendedName>
    <alternativeName>
        <fullName evidence="8">30S ribosomal protein S1</fullName>
    </alternativeName>
</protein>
<dbReference type="EMBL" id="MAGO01000004">
    <property type="protein sequence ID" value="OCC15542.1"/>
    <property type="molecule type" value="Genomic_DNA"/>
</dbReference>
<dbReference type="InterPro" id="IPR050437">
    <property type="entry name" value="Ribos_protein_bS1-like"/>
</dbReference>
<dbReference type="CDD" id="cd05687">
    <property type="entry name" value="S1_RPS1_repeat_ec1_hs1"/>
    <property type="match status" value="1"/>
</dbReference>